<protein>
    <recommendedName>
        <fullName evidence="4">Oxygen tolerance</fullName>
    </recommendedName>
</protein>
<proteinExistence type="predicted"/>
<keyword evidence="3" id="KW-1185">Reference proteome</keyword>
<evidence type="ECO:0000313" key="3">
    <source>
        <dbReference type="Proteomes" id="UP000184611"/>
    </source>
</evidence>
<evidence type="ECO:0000313" key="2">
    <source>
        <dbReference type="EMBL" id="SHO72539.1"/>
    </source>
</evidence>
<feature type="transmembrane region" description="Helical" evidence="1">
    <location>
        <begin position="160"/>
        <end position="181"/>
    </location>
</feature>
<dbReference type="STRING" id="416016.SAMN05443547_0873"/>
<accession>A0A1M7ZUG6</accession>
<name>A0A1M7ZUG6_9FLAO</name>
<dbReference type="Proteomes" id="UP000184611">
    <property type="component" value="Unassembled WGS sequence"/>
</dbReference>
<keyword evidence="1" id="KW-0472">Membrane</keyword>
<evidence type="ECO:0008006" key="4">
    <source>
        <dbReference type="Google" id="ProtNLM"/>
    </source>
</evidence>
<sequence>MIPSLLHSKVVNPQSSIQYFLLFLFFSVCGFAQQITSTVDSSQIKIGSQFHLIIKASVNAKDKVVFPNAKNFGALEVLESYPIDTIQNNSQYELIKKYGLTQFDSGRYVIPRLLVKINQKEFRTDSLSIIVNNVKVDTTKQQMYDIKDIIATEKEPSSEWWKLFVLLVLVVASGFASYFIIKRLQKNSEQKEEFFASPIEKAISYLQNLDKKQLVQRGDVKEYYSEMTDIARTYIEESIAIPAMESTSSELMEALKKAISEQKMFVNREELDKFRQVLENADLVKFAKSKPLQFEIEKDKSIVDKFILIIDKALPRKEEEAETLFAEEVRRKEMKKQQFRRTAISVGIAVVLFVISIGIFMFTFGLDYLKENYWGYSTKELLEKEWIASEYGLPAIVIETPKVLKRNNDEKIQNNLPENVKAINRFAYGSITDDFSLLLLTTAFKDTTALDVEVALENNLKELERLGAKNIIMKTADFENVKGLSGKKSYGTFSVFNDELDEDQKMSYEIVVIAQAGGAQEFFLIYKEEDEHAKQIIEKIQNSIELRKAK</sequence>
<evidence type="ECO:0000256" key="1">
    <source>
        <dbReference type="SAM" id="Phobius"/>
    </source>
</evidence>
<reference evidence="3" key="1">
    <citation type="submission" date="2016-12" db="EMBL/GenBank/DDBJ databases">
        <authorList>
            <person name="Varghese N."/>
            <person name="Submissions S."/>
        </authorList>
    </citation>
    <scope>NUCLEOTIDE SEQUENCE [LARGE SCALE GENOMIC DNA]</scope>
    <source>
        <strain evidence="3">DSM 18830</strain>
    </source>
</reference>
<keyword evidence="1" id="KW-0812">Transmembrane</keyword>
<keyword evidence="1" id="KW-1133">Transmembrane helix</keyword>
<feature type="transmembrane region" description="Helical" evidence="1">
    <location>
        <begin position="342"/>
        <end position="364"/>
    </location>
</feature>
<dbReference type="RefSeq" id="WP_073582432.1">
    <property type="nucleotide sequence ID" value="NZ_CBCSEA010000002.1"/>
</dbReference>
<dbReference type="OrthoDB" id="9807384at2"/>
<organism evidence="2 3">
    <name type="scientific">Flavobacterium cucumis</name>
    <dbReference type="NCBI Taxonomy" id="416016"/>
    <lineage>
        <taxon>Bacteria</taxon>
        <taxon>Pseudomonadati</taxon>
        <taxon>Bacteroidota</taxon>
        <taxon>Flavobacteriia</taxon>
        <taxon>Flavobacteriales</taxon>
        <taxon>Flavobacteriaceae</taxon>
        <taxon>Flavobacterium</taxon>
    </lineage>
</organism>
<dbReference type="AlphaFoldDB" id="A0A1M7ZUG6"/>
<gene>
    <name evidence="2" type="ORF">SAMN05443547_0873</name>
</gene>
<dbReference type="EMBL" id="FRYK01000001">
    <property type="protein sequence ID" value="SHO72539.1"/>
    <property type="molecule type" value="Genomic_DNA"/>
</dbReference>